<organism evidence="1 2">
    <name type="scientific">Rhodococcus koreensis</name>
    <dbReference type="NCBI Taxonomy" id="99653"/>
    <lineage>
        <taxon>Bacteria</taxon>
        <taxon>Bacillati</taxon>
        <taxon>Actinomycetota</taxon>
        <taxon>Actinomycetes</taxon>
        <taxon>Mycobacteriales</taxon>
        <taxon>Nocardiaceae</taxon>
        <taxon>Rhodococcus</taxon>
    </lineage>
</organism>
<sequence>MNMSTMNSACPGPFVRRHNPCGHRTGQWAQILATTTAQDQEHFLVIYHDSDTELLPAEAPEQHYEFGPAPAYWTE</sequence>
<name>A0A1H4L587_9NOCA</name>
<dbReference type="AlphaFoldDB" id="A0A1H4L587"/>
<accession>A0A1H4L587</accession>
<evidence type="ECO:0000313" key="2">
    <source>
        <dbReference type="Proteomes" id="UP000183561"/>
    </source>
</evidence>
<evidence type="ECO:0000313" key="1">
    <source>
        <dbReference type="EMBL" id="SEB65873.1"/>
    </source>
</evidence>
<reference evidence="2" key="1">
    <citation type="submission" date="2016-10" db="EMBL/GenBank/DDBJ databases">
        <authorList>
            <person name="Varghese N."/>
            <person name="Submissions S."/>
        </authorList>
    </citation>
    <scope>NUCLEOTIDE SEQUENCE [LARGE SCALE GENOMIC DNA]</scope>
    <source>
        <strain evidence="2">DSM 44498</strain>
    </source>
</reference>
<dbReference type="Proteomes" id="UP000183561">
    <property type="component" value="Unassembled WGS sequence"/>
</dbReference>
<keyword evidence="2" id="KW-1185">Reference proteome</keyword>
<gene>
    <name evidence="1" type="ORF">SAMN04490239_1096</name>
</gene>
<dbReference type="EMBL" id="FNSV01000005">
    <property type="protein sequence ID" value="SEB65873.1"/>
    <property type="molecule type" value="Genomic_DNA"/>
</dbReference>
<proteinExistence type="predicted"/>
<protein>
    <submittedName>
        <fullName evidence="1">Uncharacterized protein</fullName>
    </submittedName>
</protein>